<dbReference type="AlphaFoldDB" id="A0A2U3QKR0"/>
<feature type="domain" description="ATP adenylyltransferase C-terminal" evidence="2">
    <location>
        <begin position="188"/>
        <end position="298"/>
    </location>
</feature>
<dbReference type="Pfam" id="PF09830">
    <property type="entry name" value="ATP_transf"/>
    <property type="match status" value="1"/>
</dbReference>
<name>A0A2U3QKR0_9BACT</name>
<dbReference type="PIRSF" id="PIRSF000846">
    <property type="entry name" value="ATP_adenylyltr"/>
    <property type="match status" value="1"/>
</dbReference>
<accession>A0A2U3QKR0</accession>
<dbReference type="Gene3D" id="3.30.428.70">
    <property type="match status" value="1"/>
</dbReference>
<dbReference type="InterPro" id="IPR019200">
    <property type="entry name" value="ATP_adenylylTrfase_C"/>
</dbReference>
<sequence>MESSILLDKGTLWMTIVKVASNALATGALHPIPTDYEFIEDRGVRFFVRILSNLARKDEEREKVQKEGKKASPFLPYEQDLFVADISKSHVAVLNKFNVVDNHLLIVTREFEDQECLLTREDFEALDTCMDEYDGLGFYNGGTAAGASQPHKHLQLVPLPLAPEGVSIPIEPLLDKARFQGSFGIIPGFPFLHAFARLDDDVKSPDHVPGEDLFAFYREMLRHVGMKAPDTQVRKRQSGPYCLIVSRAWMLLVPRSKEFFEGISINSLGYAGALLVRNELQMEVLRRYGPMMALKNVAL</sequence>
<dbReference type="PANTHER" id="PTHR38420">
    <property type="entry name" value="AP-4-A PHOSPHORYLASE II"/>
    <property type="match status" value="1"/>
</dbReference>
<dbReference type="GO" id="GO:0003877">
    <property type="term" value="F:ATP:ADP adenylyltransferase activity"/>
    <property type="evidence" value="ECO:0007669"/>
    <property type="project" value="InterPro"/>
</dbReference>
<dbReference type="Proteomes" id="UP000245125">
    <property type="component" value="Unassembled WGS sequence"/>
</dbReference>
<reference evidence="5" key="1">
    <citation type="submission" date="2018-03" db="EMBL/GenBank/DDBJ databases">
        <authorList>
            <person name="Zecchin S."/>
        </authorList>
    </citation>
    <scope>NUCLEOTIDE SEQUENCE [LARGE SCALE GENOMIC DNA]</scope>
</reference>
<dbReference type="InterPro" id="IPR045759">
    <property type="entry name" value="Ap4A_phos1/2_N"/>
</dbReference>
<dbReference type="InterPro" id="IPR043171">
    <property type="entry name" value="Ap4A_phos1/2-like"/>
</dbReference>
<gene>
    <name evidence="4" type="ORF">NBG4_810010</name>
</gene>
<dbReference type="Pfam" id="PF19327">
    <property type="entry name" value="Ap4A_phos_N"/>
    <property type="match status" value="1"/>
</dbReference>
<dbReference type="SUPFAM" id="SSF54197">
    <property type="entry name" value="HIT-like"/>
    <property type="match status" value="1"/>
</dbReference>
<dbReference type="GO" id="GO:0009117">
    <property type="term" value="P:nucleotide metabolic process"/>
    <property type="evidence" value="ECO:0007669"/>
    <property type="project" value="InterPro"/>
</dbReference>
<dbReference type="InterPro" id="IPR036265">
    <property type="entry name" value="HIT-like_sf"/>
</dbReference>
<keyword evidence="5" id="KW-1185">Reference proteome</keyword>
<dbReference type="EMBL" id="OUUY01000132">
    <property type="protein sequence ID" value="SPQ01967.1"/>
    <property type="molecule type" value="Genomic_DNA"/>
</dbReference>
<evidence type="ECO:0000313" key="4">
    <source>
        <dbReference type="EMBL" id="SPQ01967.1"/>
    </source>
</evidence>
<dbReference type="InterPro" id="IPR009163">
    <property type="entry name" value="Ap4A_phos1/2"/>
</dbReference>
<evidence type="ECO:0000259" key="3">
    <source>
        <dbReference type="Pfam" id="PF19327"/>
    </source>
</evidence>
<evidence type="ECO:0000256" key="1">
    <source>
        <dbReference type="PIRSR" id="PIRSR000846-1"/>
    </source>
</evidence>
<feature type="domain" description="Ap4A phosphorylase 1/2 N-terminal" evidence="3">
    <location>
        <begin position="4"/>
        <end position="175"/>
    </location>
</feature>
<protein>
    <submittedName>
        <fullName evidence="4">Ap4A phosphorylase II</fullName>
    </submittedName>
</protein>
<proteinExistence type="predicted"/>
<evidence type="ECO:0000259" key="2">
    <source>
        <dbReference type="Pfam" id="PF09830"/>
    </source>
</evidence>
<evidence type="ECO:0000313" key="5">
    <source>
        <dbReference type="Proteomes" id="UP000245125"/>
    </source>
</evidence>
<organism evidence="4 5">
    <name type="scientific">Candidatus Sulfobium mesophilum</name>
    <dbReference type="NCBI Taxonomy" id="2016548"/>
    <lineage>
        <taxon>Bacteria</taxon>
        <taxon>Pseudomonadati</taxon>
        <taxon>Nitrospirota</taxon>
        <taxon>Nitrospiria</taxon>
        <taxon>Nitrospirales</taxon>
        <taxon>Nitrospiraceae</taxon>
        <taxon>Candidatus Sulfobium</taxon>
    </lineage>
</organism>
<dbReference type="GO" id="GO:0005524">
    <property type="term" value="F:ATP binding"/>
    <property type="evidence" value="ECO:0007669"/>
    <property type="project" value="InterPro"/>
</dbReference>
<dbReference type="PANTHER" id="PTHR38420:SF1">
    <property type="entry name" value="PUTATIVE (AFU_ORTHOLOGUE AFUA_5G14690)-RELATED"/>
    <property type="match status" value="1"/>
</dbReference>
<feature type="active site" description="Nucleophile" evidence="1">
    <location>
        <position position="153"/>
    </location>
</feature>